<dbReference type="GO" id="GO:0003676">
    <property type="term" value="F:nucleic acid binding"/>
    <property type="evidence" value="ECO:0007669"/>
    <property type="project" value="InterPro"/>
</dbReference>
<evidence type="ECO:0000259" key="4">
    <source>
        <dbReference type="SMART" id="SM00479"/>
    </source>
</evidence>
<dbReference type="GO" id="GO:0008408">
    <property type="term" value="F:3'-5' exonuclease activity"/>
    <property type="evidence" value="ECO:0007669"/>
    <property type="project" value="TreeGrafter"/>
</dbReference>
<dbReference type="PANTHER" id="PTHR30231:SF4">
    <property type="entry name" value="PROTEIN NEN2"/>
    <property type="match status" value="1"/>
</dbReference>
<evidence type="ECO:0000256" key="1">
    <source>
        <dbReference type="ARBA" id="ARBA00022722"/>
    </source>
</evidence>
<feature type="domain" description="Exonuclease" evidence="4">
    <location>
        <begin position="18"/>
        <end position="188"/>
    </location>
</feature>
<dbReference type="Gene3D" id="3.30.420.10">
    <property type="entry name" value="Ribonuclease H-like superfamily/Ribonuclease H"/>
    <property type="match status" value="1"/>
</dbReference>
<sequence length="215" mass="23526">MRWRRRPSGRNLPWREVDYVAIDLETTGLDLKRDAIISYGAAVIRGGRIIVADNSYGLACPDSDISPQSIAVHTIRRVDVADAPSPEELARTLSDLIADRVVIAHSAWIERAFLDNALHRIGQRMRAPMIDTAALCRALGLDPDLIADPRLEWAANQLQVPVVSPHHAMGDATTTAHVFLAAASILEARGYTTGQSFIDLTAGDRHTRASGHRPN</sequence>
<keyword evidence="3" id="KW-0269">Exonuclease</keyword>
<dbReference type="SUPFAM" id="SSF53098">
    <property type="entry name" value="Ribonuclease H-like"/>
    <property type="match status" value="1"/>
</dbReference>
<dbReference type="InterPro" id="IPR012337">
    <property type="entry name" value="RNaseH-like_sf"/>
</dbReference>
<dbReference type="Pfam" id="PF00929">
    <property type="entry name" value="RNase_T"/>
    <property type="match status" value="1"/>
</dbReference>
<evidence type="ECO:0000313" key="6">
    <source>
        <dbReference type="Proteomes" id="UP000008363"/>
    </source>
</evidence>
<name>K6UZC8_9ACTN</name>
<reference evidence="5 6" key="1">
    <citation type="submission" date="2012-08" db="EMBL/GenBank/DDBJ databases">
        <title>Whole genome shotgun sequence of Gordonia rhizosphera NBRC 16068.</title>
        <authorList>
            <person name="Takarada H."/>
            <person name="Isaki S."/>
            <person name="Hosoyama A."/>
            <person name="Tsuchikane K."/>
            <person name="Katsumata H."/>
            <person name="Baba S."/>
            <person name="Ohji S."/>
            <person name="Yamazaki S."/>
            <person name="Fujita N."/>
        </authorList>
    </citation>
    <scope>NUCLEOTIDE SEQUENCE [LARGE SCALE GENOMIC DNA]</scope>
    <source>
        <strain evidence="5 6">NBRC 16068</strain>
    </source>
</reference>
<dbReference type="CDD" id="cd06127">
    <property type="entry name" value="DEDDh"/>
    <property type="match status" value="1"/>
</dbReference>
<evidence type="ECO:0000256" key="3">
    <source>
        <dbReference type="ARBA" id="ARBA00022839"/>
    </source>
</evidence>
<dbReference type="SMART" id="SM00479">
    <property type="entry name" value="EXOIII"/>
    <property type="match status" value="1"/>
</dbReference>
<dbReference type="PANTHER" id="PTHR30231">
    <property type="entry name" value="DNA POLYMERASE III SUBUNIT EPSILON"/>
    <property type="match status" value="1"/>
</dbReference>
<dbReference type="Proteomes" id="UP000008363">
    <property type="component" value="Unassembled WGS sequence"/>
</dbReference>
<evidence type="ECO:0000313" key="5">
    <source>
        <dbReference type="EMBL" id="GAB88833.1"/>
    </source>
</evidence>
<dbReference type="InterPro" id="IPR013520">
    <property type="entry name" value="Ribonucl_H"/>
</dbReference>
<dbReference type="InterPro" id="IPR036397">
    <property type="entry name" value="RNaseH_sf"/>
</dbReference>
<keyword evidence="6" id="KW-1185">Reference proteome</keyword>
<keyword evidence="2" id="KW-0378">Hydrolase</keyword>
<dbReference type="RefSeq" id="WP_006330509.1">
    <property type="nucleotide sequence ID" value="NZ_BAHC01000045.1"/>
</dbReference>
<dbReference type="EMBL" id="BAHC01000045">
    <property type="protein sequence ID" value="GAB88833.1"/>
    <property type="molecule type" value="Genomic_DNA"/>
</dbReference>
<dbReference type="AlphaFoldDB" id="K6UZC8"/>
<evidence type="ECO:0000256" key="2">
    <source>
        <dbReference type="ARBA" id="ARBA00022801"/>
    </source>
</evidence>
<comment type="caution">
    <text evidence="5">The sequence shown here is derived from an EMBL/GenBank/DDBJ whole genome shotgun (WGS) entry which is preliminary data.</text>
</comment>
<dbReference type="OrthoDB" id="190275at2"/>
<dbReference type="FunFam" id="3.30.420.10:FF:000045">
    <property type="entry name" value="3'-5' exonuclease DinG"/>
    <property type="match status" value="1"/>
</dbReference>
<dbReference type="eggNOG" id="COG0847">
    <property type="taxonomic scope" value="Bacteria"/>
</dbReference>
<dbReference type="STRING" id="1108045.GORHZ_045_00040"/>
<keyword evidence="1" id="KW-0540">Nuclease</keyword>
<organism evidence="5 6">
    <name type="scientific">Gordonia rhizosphera NBRC 16068</name>
    <dbReference type="NCBI Taxonomy" id="1108045"/>
    <lineage>
        <taxon>Bacteria</taxon>
        <taxon>Bacillati</taxon>
        <taxon>Actinomycetota</taxon>
        <taxon>Actinomycetes</taxon>
        <taxon>Mycobacteriales</taxon>
        <taxon>Gordoniaceae</taxon>
        <taxon>Gordonia</taxon>
    </lineage>
</organism>
<accession>K6UZC8</accession>
<gene>
    <name evidence="5" type="ORF">GORHZ_045_00040</name>
</gene>
<proteinExistence type="predicted"/>
<protein>
    <submittedName>
        <fullName evidence="5">Putative nuclease</fullName>
    </submittedName>
</protein>
<dbReference type="GO" id="GO:0005829">
    <property type="term" value="C:cytosol"/>
    <property type="evidence" value="ECO:0007669"/>
    <property type="project" value="TreeGrafter"/>
</dbReference>